<dbReference type="NCBIfam" id="TIGR00119">
    <property type="entry name" value="acolac_sm"/>
    <property type="match status" value="1"/>
</dbReference>
<dbReference type="RefSeq" id="WP_071457674.1">
    <property type="nucleotide sequence ID" value="NZ_CP017267.1"/>
</dbReference>
<dbReference type="InterPro" id="IPR054480">
    <property type="entry name" value="AHAS_small-like_ACT"/>
</dbReference>
<evidence type="ECO:0000256" key="6">
    <source>
        <dbReference type="ARBA" id="ARBA00023304"/>
    </source>
</evidence>
<keyword evidence="5 8" id="KW-0028">Amino-acid biosynthesis</keyword>
<keyword evidence="6 8" id="KW-0100">Branched-chain amino acid biosynthesis</keyword>
<dbReference type="InterPro" id="IPR045865">
    <property type="entry name" value="ACT-like_dom_sf"/>
</dbReference>
<dbReference type="UniPathway" id="UPA00049">
    <property type="reaction ID" value="UER00059"/>
</dbReference>
<dbReference type="GO" id="GO:0005829">
    <property type="term" value="C:cytosol"/>
    <property type="evidence" value="ECO:0007669"/>
    <property type="project" value="TreeGrafter"/>
</dbReference>
<reference evidence="10 11" key="1">
    <citation type="submission" date="2016-09" db="EMBL/GenBank/DDBJ databases">
        <title>Vagococcus teuberi sp. nov., isolated from the Malian artisanal sour milk fene.</title>
        <authorList>
            <person name="Wullschleger S."/>
            <person name="Seifert C."/>
            <person name="Baumgartner S."/>
            <person name="Lacroix C."/>
            <person name="Bonfoh B."/>
            <person name="Stevens M.J."/>
            <person name="Meile L."/>
        </authorList>
    </citation>
    <scope>NUCLEOTIDE SEQUENCE [LARGE SCALE GENOMIC DNA]</scope>
    <source>
        <strain evidence="10 11">DSM 21459</strain>
    </source>
</reference>
<dbReference type="InterPro" id="IPR004789">
    <property type="entry name" value="Acetalactate_synth_ssu"/>
</dbReference>
<comment type="similarity">
    <text evidence="3 8">Belongs to the acetolactate synthase small subunit family.</text>
</comment>
<comment type="subunit">
    <text evidence="4 8">Dimer of large and small chains.</text>
</comment>
<dbReference type="GO" id="GO:0003984">
    <property type="term" value="F:acetolactate synthase activity"/>
    <property type="evidence" value="ECO:0007669"/>
    <property type="project" value="UniProtKB-UniRule"/>
</dbReference>
<dbReference type="OrthoDB" id="9787365at2"/>
<dbReference type="UniPathway" id="UPA00047">
    <property type="reaction ID" value="UER00055"/>
</dbReference>
<evidence type="ECO:0000259" key="9">
    <source>
        <dbReference type="PROSITE" id="PS51671"/>
    </source>
</evidence>
<dbReference type="InterPro" id="IPR039557">
    <property type="entry name" value="AHAS_ACT"/>
</dbReference>
<evidence type="ECO:0000313" key="10">
    <source>
        <dbReference type="EMBL" id="APB32065.1"/>
    </source>
</evidence>
<dbReference type="EC" id="2.2.1.6" evidence="8"/>
<dbReference type="GO" id="GO:0009099">
    <property type="term" value="P:L-valine biosynthetic process"/>
    <property type="evidence" value="ECO:0007669"/>
    <property type="project" value="UniProtKB-UniRule"/>
</dbReference>
<dbReference type="FunFam" id="3.30.70.1150:FF:000001">
    <property type="entry name" value="Acetolactate synthase small subunit"/>
    <property type="match status" value="1"/>
</dbReference>
<comment type="pathway">
    <text evidence="2 8">Amino-acid biosynthesis; L-valine biosynthesis; L-valine from pyruvate: step 1/4.</text>
</comment>
<dbReference type="Pfam" id="PF22629">
    <property type="entry name" value="ACT_AHAS_ss"/>
    <property type="match status" value="1"/>
</dbReference>
<dbReference type="InterPro" id="IPR002912">
    <property type="entry name" value="ACT_dom"/>
</dbReference>
<dbReference type="Gene3D" id="3.30.70.1150">
    <property type="entry name" value="ACT-like. Chain A, domain 2"/>
    <property type="match status" value="1"/>
</dbReference>
<evidence type="ECO:0000256" key="4">
    <source>
        <dbReference type="ARBA" id="ARBA00011744"/>
    </source>
</evidence>
<dbReference type="InterPro" id="IPR027271">
    <property type="entry name" value="Acetolactate_synth/TF_NikR_C"/>
</dbReference>
<dbReference type="STRING" id="519472.BHY08_09745"/>
<sequence>MRRIISAKVRNTSGVLNRISGVLTRRQFNIESISVGVTENPDVSRITIVVSVDSDFQMEQLIKQLNKQIDVIKVIDMSADSHLERELALIKVATTSINRQEIMSMIEPFRASVIDVSSQSIIIQIAGSSEKIDALVDVLKVYGIQELARTGITGLLRSSIK</sequence>
<dbReference type="PANTHER" id="PTHR30239:SF0">
    <property type="entry name" value="ACETOLACTATE SYNTHASE SMALL SUBUNIT 1, CHLOROPLASTIC"/>
    <property type="match status" value="1"/>
</dbReference>
<dbReference type="PROSITE" id="PS51671">
    <property type="entry name" value="ACT"/>
    <property type="match status" value="1"/>
</dbReference>
<dbReference type="KEGG" id="vte:BHY08_09745"/>
<dbReference type="SUPFAM" id="SSF55021">
    <property type="entry name" value="ACT-like"/>
    <property type="match status" value="2"/>
</dbReference>
<comment type="function">
    <text evidence="8">Catalyzes the conversion of 2 pyruvate molecules into acetolactate in the first common step of the biosynthetic pathway of the branched-amino acids such as leucine, isoleucine, and valine.</text>
</comment>
<dbReference type="GO" id="GO:1990610">
    <property type="term" value="F:acetolactate synthase regulator activity"/>
    <property type="evidence" value="ECO:0007669"/>
    <property type="project" value="UniProtKB-UniRule"/>
</dbReference>
<organism evidence="10 11">
    <name type="scientific">Vagococcus teuberi</name>
    <dbReference type="NCBI Taxonomy" id="519472"/>
    <lineage>
        <taxon>Bacteria</taxon>
        <taxon>Bacillati</taxon>
        <taxon>Bacillota</taxon>
        <taxon>Bacilli</taxon>
        <taxon>Lactobacillales</taxon>
        <taxon>Enterococcaceae</taxon>
        <taxon>Vagococcus</taxon>
    </lineage>
</organism>
<dbReference type="GO" id="GO:0009097">
    <property type="term" value="P:isoleucine biosynthetic process"/>
    <property type="evidence" value="ECO:0007669"/>
    <property type="project" value="UniProtKB-UniRule"/>
</dbReference>
<accession>A0A1J0A831</accession>
<dbReference type="PANTHER" id="PTHR30239">
    <property type="entry name" value="ACETOLACTATE SYNTHASE SMALL SUBUNIT"/>
    <property type="match status" value="1"/>
</dbReference>
<dbReference type="CDD" id="cd04878">
    <property type="entry name" value="ACT_AHAS"/>
    <property type="match status" value="1"/>
</dbReference>
<proteinExistence type="inferred from homology"/>
<evidence type="ECO:0000256" key="3">
    <source>
        <dbReference type="ARBA" id="ARBA00006341"/>
    </source>
</evidence>
<evidence type="ECO:0000256" key="1">
    <source>
        <dbReference type="ARBA" id="ARBA00004974"/>
    </source>
</evidence>
<comment type="catalytic activity">
    <reaction evidence="7 8">
        <text>2 pyruvate + H(+) = (2S)-2-acetolactate + CO2</text>
        <dbReference type="Rhea" id="RHEA:25249"/>
        <dbReference type="ChEBI" id="CHEBI:15361"/>
        <dbReference type="ChEBI" id="CHEBI:15378"/>
        <dbReference type="ChEBI" id="CHEBI:16526"/>
        <dbReference type="ChEBI" id="CHEBI:58476"/>
        <dbReference type="EC" id="2.2.1.6"/>
    </reaction>
</comment>
<keyword evidence="8" id="KW-0808">Transferase</keyword>
<dbReference type="Gene3D" id="3.30.70.260">
    <property type="match status" value="1"/>
</dbReference>
<dbReference type="NCBIfam" id="NF008864">
    <property type="entry name" value="PRK11895.1"/>
    <property type="match status" value="1"/>
</dbReference>
<gene>
    <name evidence="10" type="ORF">BHY08_09745</name>
</gene>
<evidence type="ECO:0000256" key="8">
    <source>
        <dbReference type="RuleBase" id="RU368092"/>
    </source>
</evidence>
<feature type="domain" description="ACT" evidence="9">
    <location>
        <begin position="4"/>
        <end position="79"/>
    </location>
</feature>
<evidence type="ECO:0000256" key="7">
    <source>
        <dbReference type="ARBA" id="ARBA00048670"/>
    </source>
</evidence>
<dbReference type="AlphaFoldDB" id="A0A1J0A831"/>
<dbReference type="Pfam" id="PF10369">
    <property type="entry name" value="ALS_ss_C"/>
    <property type="match status" value="1"/>
</dbReference>
<dbReference type="InterPro" id="IPR019455">
    <property type="entry name" value="Acetolactate_synth_ssu_C"/>
</dbReference>
<dbReference type="Proteomes" id="UP000191200">
    <property type="component" value="Chromosome"/>
</dbReference>
<name>A0A1J0A831_9ENTE</name>
<comment type="pathway">
    <text evidence="1 8">Amino-acid biosynthesis; L-isoleucine biosynthesis; L-isoleucine from 2-oxobutanoate: step 1/4.</text>
</comment>
<evidence type="ECO:0000256" key="5">
    <source>
        <dbReference type="ARBA" id="ARBA00022605"/>
    </source>
</evidence>
<keyword evidence="11" id="KW-1185">Reference proteome</keyword>
<evidence type="ECO:0000313" key="11">
    <source>
        <dbReference type="Proteomes" id="UP000191200"/>
    </source>
</evidence>
<dbReference type="EMBL" id="CP017267">
    <property type="protein sequence ID" value="APB32065.1"/>
    <property type="molecule type" value="Genomic_DNA"/>
</dbReference>
<dbReference type="FunFam" id="3.30.70.260:FF:000001">
    <property type="entry name" value="Acetolactate synthase, small subunit"/>
    <property type="match status" value="1"/>
</dbReference>
<protein>
    <recommendedName>
        <fullName evidence="8">Acetolactate synthase small subunit</fullName>
        <shortName evidence="8">AHAS</shortName>
        <shortName evidence="8">ALS</shortName>
        <ecNumber evidence="8">2.2.1.6</ecNumber>
    </recommendedName>
    <alternativeName>
        <fullName evidence="8">Acetohydroxy-acid synthase small subunit</fullName>
    </alternativeName>
</protein>
<evidence type="ECO:0000256" key="2">
    <source>
        <dbReference type="ARBA" id="ARBA00005025"/>
    </source>
</evidence>